<gene>
    <name evidence="2" type="ORF">FM121_13325</name>
</gene>
<sequence>MSGKTEKVALYLTVEELNKVNDFVKLNEGLFTNKQNLFRYVVNNLNEIGAETTLIKNSTTIKLHEAEIEIAILKEKNKALKRELELFNDLSKMEETIDVIEVVVSSDFLLTNEIKGSKNTKTYNEALAEVKKRKVNPSVIVEDVSKSERKKEAKNLMDSW</sequence>
<evidence type="ECO:0000313" key="2">
    <source>
        <dbReference type="EMBL" id="SLM87073.1"/>
    </source>
</evidence>
<accession>A0A1X6WRT9</accession>
<feature type="coiled-coil region" evidence="1">
    <location>
        <begin position="56"/>
        <end position="90"/>
    </location>
</feature>
<dbReference type="RefSeq" id="WP_086952692.1">
    <property type="nucleotide sequence ID" value="NZ_FWFD01000019.1"/>
</dbReference>
<organism evidence="2 3">
    <name type="scientific">Vagococcus fluvialis bH819</name>
    <dbReference type="NCBI Taxonomy" id="1255619"/>
    <lineage>
        <taxon>Bacteria</taxon>
        <taxon>Bacillati</taxon>
        <taxon>Bacillota</taxon>
        <taxon>Bacilli</taxon>
        <taxon>Lactobacillales</taxon>
        <taxon>Enterococcaceae</taxon>
        <taxon>Vagococcus</taxon>
    </lineage>
</organism>
<evidence type="ECO:0000313" key="3">
    <source>
        <dbReference type="Proteomes" id="UP000195918"/>
    </source>
</evidence>
<dbReference type="AlphaFoldDB" id="A0A1X6WRT9"/>
<dbReference type="Proteomes" id="UP000195918">
    <property type="component" value="Unassembled WGS sequence"/>
</dbReference>
<keyword evidence="1" id="KW-0175">Coiled coil</keyword>
<name>A0A1X6WRT9_9ENTE</name>
<keyword evidence="3" id="KW-1185">Reference proteome</keyword>
<reference evidence="3" key="1">
    <citation type="submission" date="2017-02" db="EMBL/GenBank/DDBJ databases">
        <authorList>
            <person name="Dridi B."/>
        </authorList>
    </citation>
    <scope>NUCLEOTIDE SEQUENCE [LARGE SCALE GENOMIC DNA]</scope>
    <source>
        <strain evidence="3">bH819</strain>
    </source>
</reference>
<proteinExistence type="predicted"/>
<dbReference type="EMBL" id="FWFD01000019">
    <property type="protein sequence ID" value="SLM87073.1"/>
    <property type="molecule type" value="Genomic_DNA"/>
</dbReference>
<protein>
    <submittedName>
        <fullName evidence="2">Uncharacterized protein</fullName>
    </submittedName>
</protein>
<evidence type="ECO:0000256" key="1">
    <source>
        <dbReference type="SAM" id="Coils"/>
    </source>
</evidence>